<reference evidence="3 4" key="1">
    <citation type="journal article" date="2012" name="J. Bacteriol.">
        <title>Comparative Genomic Analyses of 17 Clinical Isolates of Gardnerella vaginalis Provide Evidence of Multiple Genetically Isolated Clades Consistent with Subspeciation into Genovars.</title>
        <authorList>
            <person name="Ahmed A."/>
            <person name="Earl J."/>
            <person name="Retchless A."/>
            <person name="Hillier S."/>
            <person name="Rabe L."/>
            <person name="Cherpes T."/>
            <person name="Powell E."/>
            <person name="Janto B."/>
            <person name="Eutsey R."/>
            <person name="Hiller N.L."/>
            <person name="Boissy R."/>
            <person name="Dahlgreen M."/>
            <person name="Hall B."/>
            <person name="Costerton J."/>
            <person name="Post J.C."/>
            <person name="Hu F."/>
            <person name="Ehrlich G."/>
        </authorList>
    </citation>
    <scope>NUCLEOTIDE SEQUENCE [LARGE SCALE GENOMIC DNA]</scope>
    <source>
        <strain evidence="3 4">55152</strain>
    </source>
</reference>
<dbReference type="InterPro" id="IPR029058">
    <property type="entry name" value="AB_hydrolase_fold"/>
</dbReference>
<keyword evidence="1" id="KW-0378">Hydrolase</keyword>
<evidence type="ECO:0000256" key="1">
    <source>
        <dbReference type="ARBA" id="ARBA00022801"/>
    </source>
</evidence>
<comment type="caution">
    <text evidence="3">The sequence shown here is derived from an EMBL/GenBank/DDBJ whole genome shotgun (WGS) entry which is preliminary data.</text>
</comment>
<proteinExistence type="predicted"/>
<dbReference type="PATRIC" id="fig|698955.3.peg.1252"/>
<dbReference type="Gene3D" id="3.40.50.1820">
    <property type="entry name" value="alpha/beta hydrolase"/>
    <property type="match status" value="1"/>
</dbReference>
<dbReference type="Proteomes" id="UP000005936">
    <property type="component" value="Unassembled WGS sequence"/>
</dbReference>
<evidence type="ECO:0000259" key="2">
    <source>
        <dbReference type="Pfam" id="PF20434"/>
    </source>
</evidence>
<sequence length="280" mass="30393">MKIIEHQIKGVDGSNALLTGYVLDDNLDSEGDQTRPAVLILPGGGFLRVSNREAEPIAMKFAAAGFHAFVLRYSLVPSAHPTQLLEAAQAMQLIRNNSKEWHVNAQKVAIIGFSAGGHVAANLATSVSDDVEEANGYNANGVRPNALMLAYPVISAGEYAHKPTFDRLFGDVDSSTRAQLVEQLSLENHVDSKTPPVFVWQTITDQTVPVQNSIMFINACVKAGVSVEAHLFPKGPHGLALAVKETAKRDENGVVIPEFVQPEVQQWIDLACDWLNRTFA</sequence>
<dbReference type="EMBL" id="ADEQ01000024">
    <property type="protein sequence ID" value="EIK78926.1"/>
    <property type="molecule type" value="Genomic_DNA"/>
</dbReference>
<dbReference type="GO" id="GO:0016787">
    <property type="term" value="F:hydrolase activity"/>
    <property type="evidence" value="ECO:0007669"/>
    <property type="project" value="UniProtKB-KW"/>
</dbReference>
<dbReference type="PANTHER" id="PTHR48081:SF6">
    <property type="entry name" value="PEPTIDASE S9 PROLYL OLIGOPEPTIDASE CATALYTIC DOMAIN-CONTAINING PROTEIN"/>
    <property type="match status" value="1"/>
</dbReference>
<evidence type="ECO:0000313" key="3">
    <source>
        <dbReference type="EMBL" id="EIK78926.1"/>
    </source>
</evidence>
<dbReference type="RefSeq" id="WP_004123159.1">
    <property type="nucleotide sequence ID" value="NZ_ADEQ01000024.1"/>
</dbReference>
<accession>I4LPN6</accession>
<organism evidence="3 4">
    <name type="scientific">Gardnerella vaginalis 55152</name>
    <dbReference type="NCBI Taxonomy" id="698955"/>
    <lineage>
        <taxon>Bacteria</taxon>
        <taxon>Bacillati</taxon>
        <taxon>Actinomycetota</taxon>
        <taxon>Actinomycetes</taxon>
        <taxon>Bifidobacteriales</taxon>
        <taxon>Bifidobacteriaceae</taxon>
        <taxon>Gardnerella</taxon>
    </lineage>
</organism>
<dbReference type="Pfam" id="PF20434">
    <property type="entry name" value="BD-FAE"/>
    <property type="match status" value="1"/>
</dbReference>
<dbReference type="SUPFAM" id="SSF53474">
    <property type="entry name" value="alpha/beta-Hydrolases"/>
    <property type="match status" value="1"/>
</dbReference>
<dbReference type="AlphaFoldDB" id="I4LPN6"/>
<evidence type="ECO:0000313" key="4">
    <source>
        <dbReference type="Proteomes" id="UP000005936"/>
    </source>
</evidence>
<protein>
    <submittedName>
        <fullName evidence="3">Putative xylan esterase</fullName>
    </submittedName>
</protein>
<feature type="domain" description="BD-FAE-like" evidence="2">
    <location>
        <begin position="27"/>
        <end position="217"/>
    </location>
</feature>
<dbReference type="InterPro" id="IPR049492">
    <property type="entry name" value="BD-FAE-like_dom"/>
</dbReference>
<name>I4LPN6_GARVA</name>
<dbReference type="PANTHER" id="PTHR48081">
    <property type="entry name" value="AB HYDROLASE SUPERFAMILY PROTEIN C4A8.06C"/>
    <property type="match status" value="1"/>
</dbReference>
<gene>
    <name evidence="3" type="ORF">CGSMWGv55152_06403</name>
</gene>
<dbReference type="InterPro" id="IPR050300">
    <property type="entry name" value="GDXG_lipolytic_enzyme"/>
</dbReference>